<evidence type="ECO:0000259" key="3">
    <source>
        <dbReference type="PROSITE" id="PS50118"/>
    </source>
</evidence>
<keyword evidence="5" id="KW-1185">Reference proteome</keyword>
<accession>A0A9N9AEZ0</accession>
<comment type="caution">
    <text evidence="4">The sequence shown here is derived from an EMBL/GenBank/DDBJ whole genome shotgun (WGS) entry which is preliminary data.</text>
</comment>
<feature type="DNA-binding region" description="HMG box" evidence="1">
    <location>
        <begin position="52"/>
        <end position="122"/>
    </location>
</feature>
<dbReference type="PROSITE" id="PS50118">
    <property type="entry name" value="HMG_BOX_2"/>
    <property type="match status" value="1"/>
</dbReference>
<protein>
    <submittedName>
        <fullName evidence="4">6564_t:CDS:1</fullName>
    </submittedName>
</protein>
<dbReference type="AlphaFoldDB" id="A0A9N9AEZ0"/>
<evidence type="ECO:0000313" key="4">
    <source>
        <dbReference type="EMBL" id="CAG8528421.1"/>
    </source>
</evidence>
<dbReference type="Gene3D" id="1.10.30.10">
    <property type="entry name" value="High mobility group box domain"/>
    <property type="match status" value="1"/>
</dbReference>
<dbReference type="InterPro" id="IPR036910">
    <property type="entry name" value="HMG_box_dom_sf"/>
</dbReference>
<feature type="domain" description="HMG box" evidence="3">
    <location>
        <begin position="52"/>
        <end position="122"/>
    </location>
</feature>
<dbReference type="Proteomes" id="UP000789572">
    <property type="component" value="Unassembled WGS sequence"/>
</dbReference>
<sequence length="353" mass="41767">MLIFPTPLCHSTDTLTSHERNLLDNPPYALSMSLNSLTNPGRRQNENQNSKFPRPSNSWIIFRTNFASRLRSQYPNALYKVQDVSRLASMEWNSLPILVKKYFDILAKLALQRHKKTYLGYIYKPNRMKQNKKKNWTFKEVNRAKFIEREIDNNNKQEEAGKQMDNSTQPDKLQTLDDYTQLNVSNQYEQLQTLDKYTLLSNYVQRNEYEHPQAPSAYALSSDYVQQNGHENQTSGKYVLLENLNKYEQLPALDIHFPSNEFVRFIEYAQSDYGHSLERDQLNGCEYINEFDGCILSGEPFQYNEYDQRNRCALSNEYYKLVYVNEQQHLLDEIGLHNGEYDMHNNEYYDIFI</sequence>
<keyword evidence="1" id="KW-0238">DNA-binding</keyword>
<evidence type="ECO:0000313" key="5">
    <source>
        <dbReference type="Proteomes" id="UP000789572"/>
    </source>
</evidence>
<dbReference type="SMART" id="SM00398">
    <property type="entry name" value="HMG"/>
    <property type="match status" value="1"/>
</dbReference>
<dbReference type="SUPFAM" id="SSF47095">
    <property type="entry name" value="HMG-box"/>
    <property type="match status" value="1"/>
</dbReference>
<feature type="region of interest" description="Disordered" evidence="2">
    <location>
        <begin position="149"/>
        <end position="172"/>
    </location>
</feature>
<evidence type="ECO:0000256" key="1">
    <source>
        <dbReference type="PROSITE-ProRule" id="PRU00267"/>
    </source>
</evidence>
<dbReference type="CDD" id="cd01389">
    <property type="entry name" value="HMG-box_ROX1-like"/>
    <property type="match status" value="1"/>
</dbReference>
<dbReference type="InterPro" id="IPR009071">
    <property type="entry name" value="HMG_box_dom"/>
</dbReference>
<dbReference type="EMBL" id="CAJVPJ010000472">
    <property type="protein sequence ID" value="CAG8528421.1"/>
    <property type="molecule type" value="Genomic_DNA"/>
</dbReference>
<organism evidence="4 5">
    <name type="scientific">Paraglomus occultum</name>
    <dbReference type="NCBI Taxonomy" id="144539"/>
    <lineage>
        <taxon>Eukaryota</taxon>
        <taxon>Fungi</taxon>
        <taxon>Fungi incertae sedis</taxon>
        <taxon>Mucoromycota</taxon>
        <taxon>Glomeromycotina</taxon>
        <taxon>Glomeromycetes</taxon>
        <taxon>Paraglomerales</taxon>
        <taxon>Paraglomeraceae</taxon>
        <taxon>Paraglomus</taxon>
    </lineage>
</organism>
<dbReference type="Pfam" id="PF00505">
    <property type="entry name" value="HMG_box"/>
    <property type="match status" value="1"/>
</dbReference>
<dbReference type="OrthoDB" id="6247875at2759"/>
<reference evidence="4" key="1">
    <citation type="submission" date="2021-06" db="EMBL/GenBank/DDBJ databases">
        <authorList>
            <person name="Kallberg Y."/>
            <person name="Tangrot J."/>
            <person name="Rosling A."/>
        </authorList>
    </citation>
    <scope>NUCLEOTIDE SEQUENCE</scope>
    <source>
        <strain evidence="4">IA702</strain>
    </source>
</reference>
<name>A0A9N9AEZ0_9GLOM</name>
<proteinExistence type="predicted"/>
<evidence type="ECO:0000256" key="2">
    <source>
        <dbReference type="SAM" id="MobiDB-lite"/>
    </source>
</evidence>
<feature type="compositionally biased region" description="Basic and acidic residues" evidence="2">
    <location>
        <begin position="149"/>
        <end position="162"/>
    </location>
</feature>
<keyword evidence="1" id="KW-0539">Nucleus</keyword>
<gene>
    <name evidence="4" type="ORF">POCULU_LOCUS3934</name>
</gene>
<dbReference type="GO" id="GO:0003677">
    <property type="term" value="F:DNA binding"/>
    <property type="evidence" value="ECO:0007669"/>
    <property type="project" value="UniProtKB-UniRule"/>
</dbReference>
<dbReference type="GO" id="GO:0005634">
    <property type="term" value="C:nucleus"/>
    <property type="evidence" value="ECO:0007669"/>
    <property type="project" value="UniProtKB-UniRule"/>
</dbReference>